<evidence type="ECO:0000313" key="2">
    <source>
        <dbReference type="Proteomes" id="UP001295462"/>
    </source>
</evidence>
<dbReference type="AlphaFoldDB" id="A0AAU9QE42"/>
<protein>
    <submittedName>
        <fullName evidence="1">Uncharacterized protein</fullName>
    </submittedName>
</protein>
<comment type="caution">
    <text evidence="1">The sequence shown here is derived from an EMBL/GenBank/DDBJ whole genome shotgun (WGS) entry which is preliminary data.</text>
</comment>
<gene>
    <name evidence="1" type="ORF">THF1A12_10307</name>
</gene>
<evidence type="ECO:0000313" key="1">
    <source>
        <dbReference type="EMBL" id="CAH1564760.1"/>
    </source>
</evidence>
<sequence length="43" mass="4939">MRMTIYFVMVLETALLISNRRTLYVIPTNLGEIRNLIKAGLIS</sequence>
<dbReference type="EMBL" id="CAKMUD010000001">
    <property type="protein sequence ID" value="CAH1564760.1"/>
    <property type="molecule type" value="Genomic_DNA"/>
</dbReference>
<name>A0AAU9QE42_9VIBR</name>
<dbReference type="Proteomes" id="UP001295462">
    <property type="component" value="Unassembled WGS sequence"/>
</dbReference>
<reference evidence="1" key="1">
    <citation type="submission" date="2022-01" db="EMBL/GenBank/DDBJ databases">
        <authorList>
            <person name="Lagorce A."/>
        </authorList>
    </citation>
    <scope>NUCLEOTIDE SEQUENCE</scope>
    <source>
        <strain evidence="1">Th15_F1_A12</strain>
    </source>
</reference>
<organism evidence="1 2">
    <name type="scientific">Vibrio jasicida</name>
    <dbReference type="NCBI Taxonomy" id="766224"/>
    <lineage>
        <taxon>Bacteria</taxon>
        <taxon>Pseudomonadati</taxon>
        <taxon>Pseudomonadota</taxon>
        <taxon>Gammaproteobacteria</taxon>
        <taxon>Vibrionales</taxon>
        <taxon>Vibrionaceae</taxon>
        <taxon>Vibrio</taxon>
    </lineage>
</organism>
<proteinExistence type="predicted"/>
<accession>A0AAU9QE42</accession>